<name>A0A0F9G887_9ZZZZ</name>
<gene>
    <name evidence="1" type="ORF">LCGC14_2215290</name>
</gene>
<evidence type="ECO:0000313" key="1">
    <source>
        <dbReference type="EMBL" id="KKL59442.1"/>
    </source>
</evidence>
<protein>
    <submittedName>
        <fullName evidence="1">Uncharacterized protein</fullName>
    </submittedName>
</protein>
<reference evidence="1" key="1">
    <citation type="journal article" date="2015" name="Nature">
        <title>Complex archaea that bridge the gap between prokaryotes and eukaryotes.</title>
        <authorList>
            <person name="Spang A."/>
            <person name="Saw J.H."/>
            <person name="Jorgensen S.L."/>
            <person name="Zaremba-Niedzwiedzka K."/>
            <person name="Martijn J."/>
            <person name="Lind A.E."/>
            <person name="van Eijk R."/>
            <person name="Schleper C."/>
            <person name="Guy L."/>
            <person name="Ettema T.J."/>
        </authorList>
    </citation>
    <scope>NUCLEOTIDE SEQUENCE</scope>
</reference>
<dbReference type="EMBL" id="LAZR01029487">
    <property type="protein sequence ID" value="KKL59442.1"/>
    <property type="molecule type" value="Genomic_DNA"/>
</dbReference>
<proteinExistence type="predicted"/>
<organism evidence="1">
    <name type="scientific">marine sediment metagenome</name>
    <dbReference type="NCBI Taxonomy" id="412755"/>
    <lineage>
        <taxon>unclassified sequences</taxon>
        <taxon>metagenomes</taxon>
        <taxon>ecological metagenomes</taxon>
    </lineage>
</organism>
<feature type="non-terminal residue" evidence="1">
    <location>
        <position position="111"/>
    </location>
</feature>
<sequence length="111" mass="12506">MRAREIIKGMPTQFRQLGDNPLNTGHYIPMLGYWTKAEGYVKKQSLTYKGESLACPVIAVINDRVGKEDVLLTITAKTSVYASTEEKTQGDYTIKRKKYTPTETTIQTTLT</sequence>
<comment type="caution">
    <text evidence="1">The sequence shown here is derived from an EMBL/GenBank/DDBJ whole genome shotgun (WGS) entry which is preliminary data.</text>
</comment>
<dbReference type="AlphaFoldDB" id="A0A0F9G887"/>
<accession>A0A0F9G887</accession>